<dbReference type="SUPFAM" id="SSF47413">
    <property type="entry name" value="lambda repressor-like DNA-binding domains"/>
    <property type="match status" value="1"/>
</dbReference>
<dbReference type="GO" id="GO:0004252">
    <property type="term" value="F:serine-type endopeptidase activity"/>
    <property type="evidence" value="ECO:0007669"/>
    <property type="project" value="UniProtKB-EC"/>
</dbReference>
<dbReference type="EMBL" id="UGSS01000002">
    <property type="protein sequence ID" value="SUB33342.1"/>
    <property type="molecule type" value="Genomic_DNA"/>
</dbReference>
<dbReference type="CDD" id="cd00093">
    <property type="entry name" value="HTH_XRE"/>
    <property type="match status" value="1"/>
</dbReference>
<organism evidence="5 6">
    <name type="scientific">[Pasteurella] mairii</name>
    <dbReference type="NCBI Taxonomy" id="757"/>
    <lineage>
        <taxon>Bacteria</taxon>
        <taxon>Pseudomonadati</taxon>
        <taxon>Pseudomonadota</taxon>
        <taxon>Gammaproteobacteria</taxon>
        <taxon>Pasteurellales</taxon>
        <taxon>Pasteurellaceae</taxon>
    </lineage>
</organism>
<dbReference type="InterPro" id="IPR010982">
    <property type="entry name" value="Lambda_DNA-bd_dom_sf"/>
</dbReference>
<dbReference type="SMART" id="SM00530">
    <property type="entry name" value="HTH_XRE"/>
    <property type="match status" value="1"/>
</dbReference>
<keyword evidence="6" id="KW-1185">Reference proteome</keyword>
<accession>A0A379B4E8</accession>
<dbReference type="AlphaFoldDB" id="A0A379B4E8"/>
<dbReference type="OrthoDB" id="9791537at2"/>
<evidence type="ECO:0000256" key="2">
    <source>
        <dbReference type="ARBA" id="ARBA00023125"/>
    </source>
</evidence>
<dbReference type="InterPro" id="IPR039418">
    <property type="entry name" value="LexA-like"/>
</dbReference>
<dbReference type="InterPro" id="IPR036286">
    <property type="entry name" value="LexA/Signal_pep-like_sf"/>
</dbReference>
<dbReference type="Pfam" id="PF00717">
    <property type="entry name" value="Peptidase_S24"/>
    <property type="match status" value="1"/>
</dbReference>
<proteinExistence type="predicted"/>
<sequence length="229" mass="25933">MNTEEKIRKEFSDRLDLACKNKGLPTKGRGKQIADMLKLTPKAVSKWFNAETMPSTANTYILAEFLNVSPEWLTFGDIKDFDNNAKFTRIIKSFQYPLLSSIQAGRFTEVEHFNHVDELDQYEMISSQVKASPNAFYLKVSGDSMLPRFKDGDMVLIDPDIAPTPGKFIAAINPDGEATFKQYKQLGTIDDHGRPHFKLVPLNDNYPTLSSEDHHIQLIGVAVEHRQVL</sequence>
<dbReference type="EC" id="3.4.21.88" evidence="5"/>
<evidence type="ECO:0000256" key="3">
    <source>
        <dbReference type="ARBA" id="ARBA00023163"/>
    </source>
</evidence>
<name>A0A379B4E8_9PAST</name>
<gene>
    <name evidence="5" type="primary">lexA_1</name>
    <name evidence="5" type="ORF">NCTC10699_00957</name>
</gene>
<dbReference type="PANTHER" id="PTHR40661:SF3">
    <property type="entry name" value="FELS-1 PROPHAGE TRANSCRIPTIONAL REGULATOR"/>
    <property type="match status" value="1"/>
</dbReference>
<keyword evidence="5" id="KW-0378">Hydrolase</keyword>
<keyword evidence="3" id="KW-0804">Transcription</keyword>
<dbReference type="Gene3D" id="1.10.260.40">
    <property type="entry name" value="lambda repressor-like DNA-binding domains"/>
    <property type="match status" value="1"/>
</dbReference>
<dbReference type="Pfam" id="PF01381">
    <property type="entry name" value="HTH_3"/>
    <property type="match status" value="1"/>
</dbReference>
<dbReference type="PROSITE" id="PS50943">
    <property type="entry name" value="HTH_CROC1"/>
    <property type="match status" value="1"/>
</dbReference>
<dbReference type="Gene3D" id="2.10.109.10">
    <property type="entry name" value="Umud Fragment, subunit A"/>
    <property type="match status" value="1"/>
</dbReference>
<dbReference type="SUPFAM" id="SSF51306">
    <property type="entry name" value="LexA/Signal peptidase"/>
    <property type="match status" value="1"/>
</dbReference>
<evidence type="ECO:0000259" key="4">
    <source>
        <dbReference type="PROSITE" id="PS50943"/>
    </source>
</evidence>
<evidence type="ECO:0000256" key="1">
    <source>
        <dbReference type="ARBA" id="ARBA00023015"/>
    </source>
</evidence>
<dbReference type="GO" id="GO:0003677">
    <property type="term" value="F:DNA binding"/>
    <property type="evidence" value="ECO:0007669"/>
    <property type="project" value="UniProtKB-KW"/>
</dbReference>
<dbReference type="InterPro" id="IPR015927">
    <property type="entry name" value="Peptidase_S24_S26A/B/C"/>
</dbReference>
<dbReference type="CDD" id="cd06529">
    <property type="entry name" value="S24_LexA-like"/>
    <property type="match status" value="1"/>
</dbReference>
<feature type="domain" description="HTH cro/C1-type" evidence="4">
    <location>
        <begin position="31"/>
        <end position="73"/>
    </location>
</feature>
<keyword evidence="1" id="KW-0805">Transcription regulation</keyword>
<protein>
    <submittedName>
        <fullName evidence="5">LexA repressor</fullName>
        <ecNumber evidence="5">3.4.21.88</ecNumber>
    </submittedName>
</protein>
<evidence type="ECO:0000313" key="6">
    <source>
        <dbReference type="Proteomes" id="UP000254280"/>
    </source>
</evidence>
<dbReference type="Proteomes" id="UP000254280">
    <property type="component" value="Unassembled WGS sequence"/>
</dbReference>
<evidence type="ECO:0000313" key="5">
    <source>
        <dbReference type="EMBL" id="SUB33342.1"/>
    </source>
</evidence>
<keyword evidence="2" id="KW-0238">DNA-binding</keyword>
<reference evidence="5 6" key="1">
    <citation type="submission" date="2018-06" db="EMBL/GenBank/DDBJ databases">
        <authorList>
            <consortium name="Pathogen Informatics"/>
            <person name="Doyle S."/>
        </authorList>
    </citation>
    <scope>NUCLEOTIDE SEQUENCE [LARGE SCALE GENOMIC DNA]</scope>
    <source>
        <strain evidence="5 6">NCTC10699</strain>
    </source>
</reference>
<dbReference type="PANTHER" id="PTHR40661">
    <property type="match status" value="1"/>
</dbReference>
<dbReference type="InterPro" id="IPR001387">
    <property type="entry name" value="Cro/C1-type_HTH"/>
</dbReference>